<dbReference type="GO" id="GO:0000978">
    <property type="term" value="F:RNA polymerase II cis-regulatory region sequence-specific DNA binding"/>
    <property type="evidence" value="ECO:0007669"/>
    <property type="project" value="TreeGrafter"/>
</dbReference>
<dbReference type="Proteomes" id="UP000261620">
    <property type="component" value="Unplaced"/>
</dbReference>
<keyword evidence="5" id="KW-0539">Nucleus</keyword>
<reference evidence="7" key="1">
    <citation type="submission" date="2025-08" db="UniProtKB">
        <authorList>
            <consortium name="Ensembl"/>
        </authorList>
    </citation>
    <scope>IDENTIFICATION</scope>
</reference>
<dbReference type="GO" id="GO:0000785">
    <property type="term" value="C:chromatin"/>
    <property type="evidence" value="ECO:0007669"/>
    <property type="project" value="TreeGrafter"/>
</dbReference>
<evidence type="ECO:0000313" key="7">
    <source>
        <dbReference type="Ensembl" id="ENSMMOP00000013868.1"/>
    </source>
</evidence>
<dbReference type="STRING" id="94237.ENSMMOP00000013868"/>
<dbReference type="InterPro" id="IPR051098">
    <property type="entry name" value="NeuroDiff_E-box_TFs"/>
</dbReference>
<name>A0A3Q3WGJ0_MOLML</name>
<keyword evidence="2" id="KW-0805">Transcription regulation</keyword>
<evidence type="ECO:0000256" key="3">
    <source>
        <dbReference type="ARBA" id="ARBA00023125"/>
    </source>
</evidence>
<reference evidence="7" key="2">
    <citation type="submission" date="2025-09" db="UniProtKB">
        <authorList>
            <consortium name="Ensembl"/>
        </authorList>
    </citation>
    <scope>IDENTIFICATION</scope>
</reference>
<dbReference type="AlphaFoldDB" id="A0A3Q3WGJ0"/>
<evidence type="ECO:0000313" key="8">
    <source>
        <dbReference type="Proteomes" id="UP000261620"/>
    </source>
</evidence>
<evidence type="ECO:0000256" key="2">
    <source>
        <dbReference type="ARBA" id="ARBA00023015"/>
    </source>
</evidence>
<keyword evidence="4" id="KW-0804">Transcription</keyword>
<feature type="region of interest" description="Disordered" evidence="6">
    <location>
        <begin position="33"/>
        <end position="52"/>
    </location>
</feature>
<dbReference type="PANTHER" id="PTHR11793">
    <property type="entry name" value="BASIC HELIX-LOOP-HELIX TRANSCRIPTION FACTOR"/>
    <property type="match status" value="1"/>
</dbReference>
<sequence>MRPNKQQQRMAAVETDKELNDLLDFSAMFELPVSNGKNRPTTLGQFGGSGKS</sequence>
<dbReference type="GO" id="GO:0005634">
    <property type="term" value="C:nucleus"/>
    <property type="evidence" value="ECO:0007669"/>
    <property type="project" value="UniProtKB-SubCell"/>
</dbReference>
<comment type="subcellular location">
    <subcellularLocation>
        <location evidence="1">Nucleus</location>
    </subcellularLocation>
</comment>
<dbReference type="GO" id="GO:0000981">
    <property type="term" value="F:DNA-binding transcription factor activity, RNA polymerase II-specific"/>
    <property type="evidence" value="ECO:0007669"/>
    <property type="project" value="TreeGrafter"/>
</dbReference>
<accession>A0A3Q3WGJ0</accession>
<dbReference type="PANTHER" id="PTHR11793:SF7">
    <property type="entry name" value="TRANSCRIPTION FACTOR E2-ALPHA"/>
    <property type="match status" value="1"/>
</dbReference>
<proteinExistence type="predicted"/>
<feature type="compositionally biased region" description="Polar residues" evidence="6">
    <location>
        <begin position="35"/>
        <end position="44"/>
    </location>
</feature>
<dbReference type="Ensembl" id="ENSMMOT00000014091.1">
    <property type="protein sequence ID" value="ENSMMOP00000013868.1"/>
    <property type="gene ID" value="ENSMMOG00000010621.1"/>
</dbReference>
<dbReference type="GO" id="GO:0005667">
    <property type="term" value="C:transcription regulator complex"/>
    <property type="evidence" value="ECO:0007669"/>
    <property type="project" value="TreeGrafter"/>
</dbReference>
<keyword evidence="3" id="KW-0238">DNA-binding</keyword>
<protein>
    <submittedName>
        <fullName evidence="7">Uncharacterized protein</fullName>
    </submittedName>
</protein>
<evidence type="ECO:0000256" key="6">
    <source>
        <dbReference type="SAM" id="MobiDB-lite"/>
    </source>
</evidence>
<evidence type="ECO:0000256" key="1">
    <source>
        <dbReference type="ARBA" id="ARBA00004123"/>
    </source>
</evidence>
<keyword evidence="8" id="KW-1185">Reference proteome</keyword>
<organism evidence="7 8">
    <name type="scientific">Mola mola</name>
    <name type="common">Ocean sunfish</name>
    <name type="synonym">Tetraodon mola</name>
    <dbReference type="NCBI Taxonomy" id="94237"/>
    <lineage>
        <taxon>Eukaryota</taxon>
        <taxon>Metazoa</taxon>
        <taxon>Chordata</taxon>
        <taxon>Craniata</taxon>
        <taxon>Vertebrata</taxon>
        <taxon>Euteleostomi</taxon>
        <taxon>Actinopterygii</taxon>
        <taxon>Neopterygii</taxon>
        <taxon>Teleostei</taxon>
        <taxon>Neoteleostei</taxon>
        <taxon>Acanthomorphata</taxon>
        <taxon>Eupercaria</taxon>
        <taxon>Tetraodontiformes</taxon>
        <taxon>Molidae</taxon>
        <taxon>Mola</taxon>
    </lineage>
</organism>
<evidence type="ECO:0000256" key="5">
    <source>
        <dbReference type="ARBA" id="ARBA00023242"/>
    </source>
</evidence>
<evidence type="ECO:0000256" key="4">
    <source>
        <dbReference type="ARBA" id="ARBA00023163"/>
    </source>
</evidence>